<evidence type="ECO:0000313" key="3">
    <source>
        <dbReference type="Proteomes" id="UP000199111"/>
    </source>
</evidence>
<protein>
    <recommendedName>
        <fullName evidence="4">Phage integrase family protein</fullName>
    </recommendedName>
</protein>
<feature type="region of interest" description="Disordered" evidence="1">
    <location>
        <begin position="1"/>
        <end position="25"/>
    </location>
</feature>
<accession>A0A1I3UW61</accession>
<evidence type="ECO:0000256" key="1">
    <source>
        <dbReference type="SAM" id="MobiDB-lite"/>
    </source>
</evidence>
<evidence type="ECO:0008006" key="4">
    <source>
        <dbReference type="Google" id="ProtNLM"/>
    </source>
</evidence>
<sequence>MTLRQGQLPRRHDFRPPATAGFRSHTSRGLLAYKHIELLFEQTIGKRDRRKRGFPFHRLRHSRLTHLGEARRFAQRDVVLWAHGPFGGLQLSCSASPTMVPSGPRT</sequence>
<organism evidence="2 3">
    <name type="scientific">Streptosporangium canum</name>
    <dbReference type="NCBI Taxonomy" id="324952"/>
    <lineage>
        <taxon>Bacteria</taxon>
        <taxon>Bacillati</taxon>
        <taxon>Actinomycetota</taxon>
        <taxon>Actinomycetes</taxon>
        <taxon>Streptosporangiales</taxon>
        <taxon>Streptosporangiaceae</taxon>
        <taxon>Streptosporangium</taxon>
    </lineage>
</organism>
<evidence type="ECO:0000313" key="2">
    <source>
        <dbReference type="EMBL" id="SFJ87418.1"/>
    </source>
</evidence>
<name>A0A1I3UW61_9ACTN</name>
<gene>
    <name evidence="2" type="ORF">SAMN05216275_113126</name>
</gene>
<reference evidence="3" key="1">
    <citation type="submission" date="2016-10" db="EMBL/GenBank/DDBJ databases">
        <authorList>
            <person name="Varghese N."/>
            <person name="Submissions S."/>
        </authorList>
    </citation>
    <scope>NUCLEOTIDE SEQUENCE [LARGE SCALE GENOMIC DNA]</scope>
    <source>
        <strain evidence="3">CGMCC 4.2126</strain>
    </source>
</reference>
<proteinExistence type="predicted"/>
<dbReference type="AlphaFoldDB" id="A0A1I3UW61"/>
<dbReference type="EMBL" id="FOQY01000013">
    <property type="protein sequence ID" value="SFJ87418.1"/>
    <property type="molecule type" value="Genomic_DNA"/>
</dbReference>
<keyword evidence="3" id="KW-1185">Reference proteome</keyword>
<dbReference type="Proteomes" id="UP000199111">
    <property type="component" value="Unassembled WGS sequence"/>
</dbReference>